<dbReference type="FunFam" id="1.25.40.10:FF:000256">
    <property type="entry name" value="Probable pre-mRNA splicing factor prp1"/>
    <property type="match status" value="1"/>
</dbReference>
<evidence type="ECO:0000256" key="2">
    <source>
        <dbReference type="ARBA" id="ARBA00022664"/>
    </source>
</evidence>
<dbReference type="GO" id="GO:0071013">
    <property type="term" value="C:catalytic step 2 spliceosome"/>
    <property type="evidence" value="ECO:0007669"/>
    <property type="project" value="TreeGrafter"/>
</dbReference>
<sequence>MASGKPNKLAFLSQPAPAGYVAGLGRGASGFTTRSDIGPAREGPSDEAVAAARAKRGEEDEEDEERYQDPEEESGLFASAVYERDDEEADRIWDSVDQQMDERRRKQREARERAELEEERARTPKIQAQFADLKRNLTSVSAEEWAALPEPGNLTAKRRKAASLRESRDNRTYALPDSVLVGNRDRNQVQNEAADVDMDGTQSAVGGTMSSLTEIGEARNKVFSHQLDQASSSSAIAASGMSSSIDPKGYLTELSGISVKSDVEIGDIKKARSLLDSVIKTNPKHAPGWIAAARLEEVAGKMAVARKVIQQGCEQCPKSEDVWLESARLNTVDNAKVILAKAIQYLSQSVNIWLRAEQLETDPESKKRVLRKALEHIPNSVKLWKELVNLEESPEDARILLAGAVEAIPMSVELWLTLARLSAPQEAKSVLNKARRTIPTSHEIWIAASRLIEQMGESAERVDKTVASAVASLEKAGAVLSREQWLREAEQVEREGSPLTCAAIIRATVYIDIDPEDRSRVWVEDAQGALEQGYPETARAIYSCALHEFPDELGIWQEASVLEKRHGTPATLEALLERAVSSCPKAEALWLMYAKEKQLARDVQGARQVLIRAFDHNIGSEAISLAAADLEAEQGEKKAAAMLLARARKEVDSVRVWLKSVQFERVNGSLSDGLALVQEALGRFPKADKLHMVHGQLHEQLASAASDRAPEVRAAREAYATGREHCPMSVPLWLLSSRLEEKEGLAIRARALMEKARKSHEKSDEIWAESAAIELRAGSVPQAKSMLARGLQACPASGRLWSDSIWLEPKPARKTRAADALRRSGDNAEVICTVARLFWQEGKHAQARSWFDKALAANRGWGDGWGWWYAFETDQAKQGDTAAQEQLLEKINVAEPRYGTEWQALRKDPANAAKTPRELLPRLAAILLKKYGTNS</sequence>
<keyword evidence="3" id="KW-0677">Repeat</keyword>
<keyword evidence="2" id="KW-0507">mRNA processing</keyword>
<dbReference type="EMBL" id="CP119959">
    <property type="protein sequence ID" value="WFD38466.1"/>
    <property type="molecule type" value="Genomic_DNA"/>
</dbReference>
<keyword evidence="4" id="KW-0508">mRNA splicing</keyword>
<dbReference type="RefSeq" id="XP_060121363.1">
    <property type="nucleotide sequence ID" value="XM_060265380.1"/>
</dbReference>
<feature type="domain" description="PRP1 splicing factor N-terminal" evidence="7">
    <location>
        <begin position="16"/>
        <end position="157"/>
    </location>
</feature>
<accession>A0AAF0EWU3</accession>
<evidence type="ECO:0000313" key="9">
    <source>
        <dbReference type="Proteomes" id="UP001217754"/>
    </source>
</evidence>
<evidence type="ECO:0000256" key="4">
    <source>
        <dbReference type="ARBA" id="ARBA00023187"/>
    </source>
</evidence>
<dbReference type="PANTHER" id="PTHR11246">
    <property type="entry name" value="PRE-MRNA SPLICING FACTOR"/>
    <property type="match status" value="1"/>
</dbReference>
<dbReference type="AlphaFoldDB" id="A0AAF0EWU3"/>
<dbReference type="InterPro" id="IPR010491">
    <property type="entry name" value="PRP1_N"/>
</dbReference>
<name>A0AAF0EWU3_9BASI</name>
<reference evidence="8" key="1">
    <citation type="submission" date="2023-03" db="EMBL/GenBank/DDBJ databases">
        <title>Mating type loci evolution in Malassezia.</title>
        <authorList>
            <person name="Coelho M.A."/>
        </authorList>
    </citation>
    <scope>NUCLEOTIDE SEQUENCE</scope>
    <source>
        <strain evidence="8">CBS 9431</strain>
    </source>
</reference>
<dbReference type="Pfam" id="PF13428">
    <property type="entry name" value="TPR_14"/>
    <property type="match status" value="1"/>
</dbReference>
<evidence type="ECO:0000256" key="6">
    <source>
        <dbReference type="SAM" id="MobiDB-lite"/>
    </source>
</evidence>
<protein>
    <submittedName>
        <fullName evidence="8">U4/U6 x U5 tri-snRNP complex subunit Prp1</fullName>
    </submittedName>
</protein>
<dbReference type="Pfam" id="PF23241">
    <property type="entry name" value="HAT_PRP39_C"/>
    <property type="match status" value="1"/>
</dbReference>
<dbReference type="SMART" id="SM00386">
    <property type="entry name" value="HAT"/>
    <property type="match status" value="10"/>
</dbReference>
<dbReference type="GO" id="GO:0000244">
    <property type="term" value="P:spliceosomal tri-snRNP complex assembly"/>
    <property type="evidence" value="ECO:0007669"/>
    <property type="project" value="TreeGrafter"/>
</dbReference>
<feature type="compositionally biased region" description="Basic and acidic residues" evidence="6">
    <location>
        <begin position="90"/>
        <end position="122"/>
    </location>
</feature>
<proteinExistence type="predicted"/>
<dbReference type="InterPro" id="IPR011990">
    <property type="entry name" value="TPR-like_helical_dom_sf"/>
</dbReference>
<dbReference type="SUPFAM" id="SSF48452">
    <property type="entry name" value="TPR-like"/>
    <property type="match status" value="3"/>
</dbReference>
<dbReference type="InterPro" id="IPR059164">
    <property type="entry name" value="HAT_PRP39_C"/>
</dbReference>
<evidence type="ECO:0000256" key="3">
    <source>
        <dbReference type="ARBA" id="ARBA00022737"/>
    </source>
</evidence>
<dbReference type="GeneID" id="85225068"/>
<dbReference type="InterPro" id="IPR045075">
    <property type="entry name" value="Syf1-like"/>
</dbReference>
<dbReference type="Gene3D" id="1.25.40.10">
    <property type="entry name" value="Tetratricopeptide repeat domain"/>
    <property type="match status" value="3"/>
</dbReference>
<gene>
    <name evidence="8" type="primary">prp1</name>
    <name evidence="8" type="ORF">MJAP1_001419</name>
</gene>
<dbReference type="GO" id="GO:0046540">
    <property type="term" value="C:U4/U6 x U5 tri-snRNP complex"/>
    <property type="evidence" value="ECO:0007669"/>
    <property type="project" value="TreeGrafter"/>
</dbReference>
<dbReference type="InterPro" id="IPR003107">
    <property type="entry name" value="HAT"/>
</dbReference>
<dbReference type="PANTHER" id="PTHR11246:SF1">
    <property type="entry name" value="PRE-MRNA-PROCESSING FACTOR 6"/>
    <property type="match status" value="1"/>
</dbReference>
<comment type="subcellular location">
    <subcellularLocation>
        <location evidence="1">Nucleus</location>
    </subcellularLocation>
</comment>
<dbReference type="FunFam" id="1.25.40.10:FF:000384">
    <property type="entry name" value="Probable pre-mRNA splicing factor prp1"/>
    <property type="match status" value="1"/>
</dbReference>
<evidence type="ECO:0000259" key="7">
    <source>
        <dbReference type="Pfam" id="PF06424"/>
    </source>
</evidence>
<evidence type="ECO:0000313" key="8">
    <source>
        <dbReference type="EMBL" id="WFD38466.1"/>
    </source>
</evidence>
<keyword evidence="9" id="KW-1185">Reference proteome</keyword>
<feature type="region of interest" description="Disordered" evidence="6">
    <location>
        <begin position="1"/>
        <end position="122"/>
    </location>
</feature>
<dbReference type="Proteomes" id="UP001217754">
    <property type="component" value="Chromosome 2"/>
</dbReference>
<keyword evidence="5" id="KW-0539">Nucleus</keyword>
<dbReference type="Pfam" id="PF06424">
    <property type="entry name" value="PRP1_N"/>
    <property type="match status" value="1"/>
</dbReference>
<organism evidence="8 9">
    <name type="scientific">Malassezia japonica</name>
    <dbReference type="NCBI Taxonomy" id="223818"/>
    <lineage>
        <taxon>Eukaryota</taxon>
        <taxon>Fungi</taxon>
        <taxon>Dikarya</taxon>
        <taxon>Basidiomycota</taxon>
        <taxon>Ustilaginomycotina</taxon>
        <taxon>Malasseziomycetes</taxon>
        <taxon>Malasseziales</taxon>
        <taxon>Malasseziaceae</taxon>
        <taxon>Malassezia</taxon>
    </lineage>
</organism>
<evidence type="ECO:0000256" key="1">
    <source>
        <dbReference type="ARBA" id="ARBA00004123"/>
    </source>
</evidence>
<evidence type="ECO:0000256" key="5">
    <source>
        <dbReference type="ARBA" id="ARBA00023242"/>
    </source>
</evidence>
<feature type="compositionally biased region" description="Acidic residues" evidence="6">
    <location>
        <begin position="59"/>
        <end position="74"/>
    </location>
</feature>